<keyword evidence="3" id="KW-1185">Reference proteome</keyword>
<evidence type="ECO:0000256" key="1">
    <source>
        <dbReference type="SAM" id="MobiDB-lite"/>
    </source>
</evidence>
<evidence type="ECO:0000313" key="2">
    <source>
        <dbReference type="EMBL" id="KAK4314975.1"/>
    </source>
</evidence>
<proteinExistence type="predicted"/>
<feature type="compositionally biased region" description="Acidic residues" evidence="1">
    <location>
        <begin position="73"/>
        <end position="92"/>
    </location>
</feature>
<protein>
    <submittedName>
        <fullName evidence="2">Uncharacterized protein</fullName>
    </submittedName>
</protein>
<feature type="compositionally biased region" description="Polar residues" evidence="1">
    <location>
        <begin position="14"/>
        <end position="29"/>
    </location>
</feature>
<name>A0AAE1UDA1_9EUCA</name>
<organism evidence="2 3">
    <name type="scientific">Petrolisthes manimaculis</name>
    <dbReference type="NCBI Taxonomy" id="1843537"/>
    <lineage>
        <taxon>Eukaryota</taxon>
        <taxon>Metazoa</taxon>
        <taxon>Ecdysozoa</taxon>
        <taxon>Arthropoda</taxon>
        <taxon>Crustacea</taxon>
        <taxon>Multicrustacea</taxon>
        <taxon>Malacostraca</taxon>
        <taxon>Eumalacostraca</taxon>
        <taxon>Eucarida</taxon>
        <taxon>Decapoda</taxon>
        <taxon>Pleocyemata</taxon>
        <taxon>Anomura</taxon>
        <taxon>Galatheoidea</taxon>
        <taxon>Porcellanidae</taxon>
        <taxon>Petrolisthes</taxon>
    </lineage>
</organism>
<feature type="compositionally biased region" description="Acidic residues" evidence="1">
    <location>
        <begin position="105"/>
        <end position="122"/>
    </location>
</feature>
<feature type="region of interest" description="Disordered" evidence="1">
    <location>
        <begin position="1"/>
        <end position="170"/>
    </location>
</feature>
<reference evidence="2" key="1">
    <citation type="submission" date="2023-11" db="EMBL/GenBank/DDBJ databases">
        <title>Genome assemblies of two species of porcelain crab, Petrolisthes cinctipes and Petrolisthes manimaculis (Anomura: Porcellanidae).</title>
        <authorList>
            <person name="Angst P."/>
        </authorList>
    </citation>
    <scope>NUCLEOTIDE SEQUENCE</scope>
    <source>
        <strain evidence="2">PB745_02</strain>
        <tissue evidence="2">Gill</tissue>
    </source>
</reference>
<evidence type="ECO:0000313" key="3">
    <source>
        <dbReference type="Proteomes" id="UP001292094"/>
    </source>
</evidence>
<sequence length="170" mass="18837">MKGPMRHFSPYFHTMNTMSDEQQPSTSTGRWDFRGRPTVPSVPPPATPTTTTTKRPVKRRLDTSVDIRVALSELDDCMSSDEDNLEGDEFQEFQDTQNLPSSDSEAFDLDDDDKSSDPDDPEPVAPAPHPRRGRRAMQDVMGPPQAASMPRRRGHRPVPPPTGIPNPASG</sequence>
<comment type="caution">
    <text evidence="2">The sequence shown here is derived from an EMBL/GenBank/DDBJ whole genome shotgun (WGS) entry which is preliminary data.</text>
</comment>
<gene>
    <name evidence="2" type="ORF">Pmani_013758</name>
</gene>
<dbReference type="EMBL" id="JAWZYT010001164">
    <property type="protein sequence ID" value="KAK4314975.1"/>
    <property type="molecule type" value="Genomic_DNA"/>
</dbReference>
<accession>A0AAE1UDA1</accession>
<dbReference type="Proteomes" id="UP001292094">
    <property type="component" value="Unassembled WGS sequence"/>
</dbReference>
<dbReference type="AlphaFoldDB" id="A0AAE1UDA1"/>